<dbReference type="RefSeq" id="WP_071065572.1">
    <property type="nucleotide sequence ID" value="NZ_MAXA01000235.1"/>
</dbReference>
<dbReference type="InterPro" id="IPR000073">
    <property type="entry name" value="AB_hydrolase_1"/>
</dbReference>
<protein>
    <recommendedName>
        <fullName evidence="2">AB hydrolase-1 domain-containing protein</fullName>
    </recommendedName>
</protein>
<evidence type="ECO:0000313" key="3">
    <source>
        <dbReference type="EMBL" id="OHV24393.1"/>
    </source>
</evidence>
<dbReference type="Proteomes" id="UP000179769">
    <property type="component" value="Unassembled WGS sequence"/>
</dbReference>
<name>A0A1S1PNL9_9ACTN</name>
<dbReference type="InterPro" id="IPR029058">
    <property type="entry name" value="AB_hydrolase_fold"/>
</dbReference>
<dbReference type="GO" id="GO:0003824">
    <property type="term" value="F:catalytic activity"/>
    <property type="evidence" value="ECO:0007669"/>
    <property type="project" value="UniProtKB-ARBA"/>
</dbReference>
<evidence type="ECO:0000256" key="1">
    <source>
        <dbReference type="SAM" id="MobiDB-lite"/>
    </source>
</evidence>
<feature type="domain" description="AB hydrolase-1" evidence="2">
    <location>
        <begin position="15"/>
        <end position="273"/>
    </location>
</feature>
<dbReference type="Gene3D" id="3.40.50.1820">
    <property type="entry name" value="alpha/beta hydrolase"/>
    <property type="match status" value="1"/>
</dbReference>
<keyword evidence="4" id="KW-1185">Reference proteome</keyword>
<dbReference type="AlphaFoldDB" id="A0A1S1PNL9"/>
<organism evidence="3 4">
    <name type="scientific">Parafrankia soli</name>
    <dbReference type="NCBI Taxonomy" id="2599596"/>
    <lineage>
        <taxon>Bacteria</taxon>
        <taxon>Bacillati</taxon>
        <taxon>Actinomycetota</taxon>
        <taxon>Actinomycetes</taxon>
        <taxon>Frankiales</taxon>
        <taxon>Frankiaceae</taxon>
        <taxon>Parafrankia</taxon>
    </lineage>
</organism>
<dbReference type="SUPFAM" id="SSF53474">
    <property type="entry name" value="alpha/beta-Hydrolases"/>
    <property type="match status" value="1"/>
</dbReference>
<gene>
    <name evidence="3" type="ORF">BBK14_05940</name>
</gene>
<dbReference type="InterPro" id="IPR050266">
    <property type="entry name" value="AB_hydrolase_sf"/>
</dbReference>
<dbReference type="GO" id="GO:0016020">
    <property type="term" value="C:membrane"/>
    <property type="evidence" value="ECO:0007669"/>
    <property type="project" value="TreeGrafter"/>
</dbReference>
<evidence type="ECO:0000259" key="2">
    <source>
        <dbReference type="Pfam" id="PF12697"/>
    </source>
</evidence>
<dbReference type="Pfam" id="PF12697">
    <property type="entry name" value="Abhydrolase_6"/>
    <property type="match status" value="1"/>
</dbReference>
<evidence type="ECO:0000313" key="4">
    <source>
        <dbReference type="Proteomes" id="UP000179769"/>
    </source>
</evidence>
<accession>A0A1S1PNL9</accession>
<comment type="caution">
    <text evidence="3">The sequence shown here is derived from an EMBL/GenBank/DDBJ whole genome shotgun (WGS) entry which is preliminary data.</text>
</comment>
<dbReference type="EMBL" id="MAXA01000235">
    <property type="protein sequence ID" value="OHV24393.1"/>
    <property type="molecule type" value="Genomic_DNA"/>
</dbReference>
<proteinExistence type="predicted"/>
<dbReference type="PANTHER" id="PTHR43798:SF33">
    <property type="entry name" value="HYDROLASE, PUTATIVE (AFU_ORTHOLOGUE AFUA_2G14860)-RELATED"/>
    <property type="match status" value="1"/>
</dbReference>
<feature type="region of interest" description="Disordered" evidence="1">
    <location>
        <begin position="84"/>
        <end position="105"/>
    </location>
</feature>
<reference evidence="4" key="1">
    <citation type="submission" date="2016-07" db="EMBL/GenBank/DDBJ databases">
        <title>Frankia sp. NRRL B-16219 Genome sequencing.</title>
        <authorList>
            <person name="Ghodhbane-Gtari F."/>
            <person name="Swanson E."/>
            <person name="Gueddou A."/>
            <person name="Louati M."/>
            <person name="Nouioui I."/>
            <person name="Hezbri K."/>
            <person name="Abebe-Akele F."/>
            <person name="Simpson S."/>
            <person name="Morris K."/>
            <person name="Thomas K."/>
            <person name="Gtari M."/>
            <person name="Tisa L.S."/>
        </authorList>
    </citation>
    <scope>NUCLEOTIDE SEQUENCE [LARGE SCALE GENOMIC DNA]</scope>
    <source>
        <strain evidence="4">NRRL B-16219</strain>
    </source>
</reference>
<feature type="compositionally biased region" description="Low complexity" evidence="1">
    <location>
        <begin position="92"/>
        <end position="105"/>
    </location>
</feature>
<sequence length="288" mass="29364">MISLAYEIFGDGPTILLVHGGAEDAAMLAPQALALAATGWRAVVYDRRGTGASTRDGWPGGGVDQHADDAADLIRELARVPSAFGGSGSASGSGSPSAPSAPGRSGPVTVLGFSSGGVVAMALAGRHPDLVAEAIAWEPAAIGVLPDGAAAHAEIMKPIEEYTARRPGDWTGAYHRALEVLSGGTADLTDPAVIRSAVNAEAFVRDDARLITSHPFAAADLPPDRITVAVGAGTSPLHRLIADRLAEWADLPVTTVAGADDHEVYLSRPEVLATHLAERAARAGGPVS</sequence>
<dbReference type="PANTHER" id="PTHR43798">
    <property type="entry name" value="MONOACYLGLYCEROL LIPASE"/>
    <property type="match status" value="1"/>
</dbReference>
<dbReference type="OrthoDB" id="8957634at2"/>